<evidence type="ECO:0000256" key="1">
    <source>
        <dbReference type="ARBA" id="ARBA00001913"/>
    </source>
</evidence>
<evidence type="ECO:0000313" key="9">
    <source>
        <dbReference type="EMBL" id="TMQ70024.1"/>
    </source>
</evidence>
<evidence type="ECO:0008006" key="11">
    <source>
        <dbReference type="Google" id="ProtNLM"/>
    </source>
</evidence>
<keyword evidence="4" id="KW-0479">Metal-binding</keyword>
<dbReference type="GO" id="GO:0046872">
    <property type="term" value="F:metal ion binding"/>
    <property type="evidence" value="ECO:0007669"/>
    <property type="project" value="UniProtKB-KW"/>
</dbReference>
<reference evidence="9 10" key="1">
    <citation type="journal article" date="2019" name="Nat. Microbiol.">
        <title>Mediterranean grassland soil C-N compound turnover is dependent on rainfall and depth, and is mediated by genomically divergent microorganisms.</title>
        <authorList>
            <person name="Diamond S."/>
            <person name="Andeer P.F."/>
            <person name="Li Z."/>
            <person name="Crits-Christoph A."/>
            <person name="Burstein D."/>
            <person name="Anantharaman K."/>
            <person name="Lane K.R."/>
            <person name="Thomas B.C."/>
            <person name="Pan C."/>
            <person name="Northen T.R."/>
            <person name="Banfield J.F."/>
        </authorList>
    </citation>
    <scope>NUCLEOTIDE SEQUENCE [LARGE SCALE GENOMIC DNA]</scope>
    <source>
        <strain evidence="9">WS_11</strain>
    </source>
</reference>
<evidence type="ECO:0000256" key="8">
    <source>
        <dbReference type="ARBA" id="ARBA00038263"/>
    </source>
</evidence>
<evidence type="ECO:0000256" key="6">
    <source>
        <dbReference type="ARBA" id="ARBA00022837"/>
    </source>
</evidence>
<keyword evidence="5" id="KW-0732">Signal</keyword>
<name>A0A538U2A4_UNCEI</name>
<comment type="subcellular location">
    <subcellularLocation>
        <location evidence="2">Secreted</location>
    </subcellularLocation>
</comment>
<gene>
    <name evidence="9" type="ORF">E6K81_13590</name>
</gene>
<dbReference type="Proteomes" id="UP000319771">
    <property type="component" value="Unassembled WGS sequence"/>
</dbReference>
<dbReference type="InterPro" id="IPR012334">
    <property type="entry name" value="Pectin_lyas_fold"/>
</dbReference>
<dbReference type="GO" id="GO:0016837">
    <property type="term" value="F:carbon-oxygen lyase activity, acting on polysaccharides"/>
    <property type="evidence" value="ECO:0007669"/>
    <property type="project" value="TreeGrafter"/>
</dbReference>
<dbReference type="EMBL" id="VBPB01000257">
    <property type="protein sequence ID" value="TMQ70024.1"/>
    <property type="molecule type" value="Genomic_DNA"/>
</dbReference>
<dbReference type="PANTHER" id="PTHR40088">
    <property type="entry name" value="PECTATE LYASE (EUROFUNG)"/>
    <property type="match status" value="1"/>
</dbReference>
<dbReference type="SUPFAM" id="SSF51126">
    <property type="entry name" value="Pectin lyase-like"/>
    <property type="match status" value="1"/>
</dbReference>
<comment type="caution">
    <text evidence="9">The sequence shown here is derived from an EMBL/GenBank/DDBJ whole genome shotgun (WGS) entry which is preliminary data.</text>
</comment>
<evidence type="ECO:0000256" key="7">
    <source>
        <dbReference type="ARBA" id="ARBA00023239"/>
    </source>
</evidence>
<dbReference type="InterPro" id="IPR011050">
    <property type="entry name" value="Pectin_lyase_fold/virulence"/>
</dbReference>
<evidence type="ECO:0000256" key="3">
    <source>
        <dbReference type="ARBA" id="ARBA00022525"/>
    </source>
</evidence>
<protein>
    <recommendedName>
        <fullName evidence="11">Right handed beta helix domain-containing protein</fullName>
    </recommendedName>
</protein>
<sequence length="398" mass="42492">MLFVLVGTPAWAQNSSKPVSLELYPTFYALGARLAYTGDVNANATAHLEWRVQGTATWKQGVAMTRITNSRWAGSVFWLKPDSPYEVRAVIDDPDGGGSVMGAQRTRKGLPATPSSRVWWVATTGNDANAGTKSAPFATLQGAAGRVQPGDEIRLKPGIYYQTLDTPVAGTAAAPIHLTADAPGVRIDGSDPAYLHRTDWRSDGGGIYSVAYTPTANRVVCADSLQRLYKQLSLAALQTNANAMTQGFAIEGGRLSVKLEDGSSPNGHTMHVARYNVGLLIDQSYWHVSGLELRHFGTTSASGASAIQLASGHGSWIANNYLHTFGGRGVFIRLGSYDNLVEGNTVRDFRVGVWPWDATKSHDEEITGISNRGGRGNVIRANAVNGTFDGLDANVGDA</sequence>
<comment type="similarity">
    <text evidence="8">Belongs to the polysaccharide lyase 9 family.</text>
</comment>
<accession>A0A538U2A4</accession>
<keyword evidence="3" id="KW-0964">Secreted</keyword>
<evidence type="ECO:0000256" key="2">
    <source>
        <dbReference type="ARBA" id="ARBA00004613"/>
    </source>
</evidence>
<keyword evidence="7" id="KW-0456">Lyase</keyword>
<feature type="non-terminal residue" evidence="9">
    <location>
        <position position="398"/>
    </location>
</feature>
<dbReference type="Gene3D" id="2.160.20.10">
    <property type="entry name" value="Single-stranded right-handed beta-helix, Pectin lyase-like"/>
    <property type="match status" value="2"/>
</dbReference>
<dbReference type="AlphaFoldDB" id="A0A538U2A4"/>
<keyword evidence="6" id="KW-0106">Calcium</keyword>
<comment type="cofactor">
    <cofactor evidence="1">
        <name>Ca(2+)</name>
        <dbReference type="ChEBI" id="CHEBI:29108"/>
    </cofactor>
</comment>
<dbReference type="PANTHER" id="PTHR40088:SF1">
    <property type="entry name" value="PECTATE LYASE PEL9"/>
    <property type="match status" value="1"/>
</dbReference>
<organism evidence="9 10">
    <name type="scientific">Eiseniibacteriota bacterium</name>
    <dbReference type="NCBI Taxonomy" id="2212470"/>
    <lineage>
        <taxon>Bacteria</taxon>
        <taxon>Candidatus Eiseniibacteriota</taxon>
    </lineage>
</organism>
<dbReference type="GO" id="GO:0005576">
    <property type="term" value="C:extracellular region"/>
    <property type="evidence" value="ECO:0007669"/>
    <property type="project" value="UniProtKB-SubCell"/>
</dbReference>
<evidence type="ECO:0000313" key="10">
    <source>
        <dbReference type="Proteomes" id="UP000319771"/>
    </source>
</evidence>
<evidence type="ECO:0000256" key="4">
    <source>
        <dbReference type="ARBA" id="ARBA00022723"/>
    </source>
</evidence>
<evidence type="ECO:0000256" key="5">
    <source>
        <dbReference type="ARBA" id="ARBA00022729"/>
    </source>
</evidence>
<dbReference type="InterPro" id="IPR052052">
    <property type="entry name" value="Polysaccharide_Lyase_9"/>
</dbReference>
<proteinExistence type="inferred from homology"/>